<dbReference type="EMBL" id="OOIP01000031">
    <property type="protein sequence ID" value="SPO41759.1"/>
    <property type="molecule type" value="Genomic_DNA"/>
</dbReference>
<evidence type="ECO:0000313" key="1">
    <source>
        <dbReference type="EMBL" id="SPO41759.1"/>
    </source>
</evidence>
<dbReference type="Proteomes" id="UP000323386">
    <property type="component" value="Unassembled WGS sequence"/>
</dbReference>
<dbReference type="AlphaFoldDB" id="A0A5C3FEG6"/>
<proteinExistence type="predicted"/>
<protein>
    <submittedName>
        <fullName evidence="1">Uncharacterized protein</fullName>
    </submittedName>
</protein>
<gene>
    <name evidence="1" type="ORF">PSFLO_07241</name>
</gene>
<reference evidence="1 2" key="1">
    <citation type="submission" date="2018-03" db="EMBL/GenBank/DDBJ databases">
        <authorList>
            <person name="Guldener U."/>
        </authorList>
    </citation>
    <scope>NUCLEOTIDE SEQUENCE [LARGE SCALE GENOMIC DNA]</scope>
    <source>
        <strain evidence="1 2">DAOM196992</strain>
    </source>
</reference>
<accession>A0A5C3FEG6</accession>
<name>A0A5C3FEG6_9BASI</name>
<sequence length="369" mass="41026">MVLLEYDFCASTVSPANLLKVLKPRDWFCLVERAPRPSRDLEHYASWQRIAQSDCFSISIAPGIKQPLLDALAAIQRGLSSQHERLMSTADGSSSGGVALWQPQAVRPSIQHLVAALESIKCTAVRLQALVSFHTQSKEDLARLDVCDRLDTIWVFRIYVLTREITLVRSGPDTPAQTLPSLGAFGRGFGLVDLPLSSRSDGVYRLRITQGLSDVLAYREVESGSAILIERIDSECLFDTAIRRAINWQEELEDNLPCKLSRTIIEAYVEAKTEDEARDALAASRLLNWPRLIQGQETGVPLEVCTVHPTAYRAHFGQALATALGAQRQMGRFDNAEATRILLQLYEEIGYVDPYKFPSKANLLASRNA</sequence>
<keyword evidence="2" id="KW-1185">Reference proteome</keyword>
<organism evidence="1 2">
    <name type="scientific">Pseudozyma flocculosa</name>
    <dbReference type="NCBI Taxonomy" id="84751"/>
    <lineage>
        <taxon>Eukaryota</taxon>
        <taxon>Fungi</taxon>
        <taxon>Dikarya</taxon>
        <taxon>Basidiomycota</taxon>
        <taxon>Ustilaginomycotina</taxon>
        <taxon>Ustilaginomycetes</taxon>
        <taxon>Ustilaginales</taxon>
        <taxon>Ustilaginaceae</taxon>
        <taxon>Pseudozyma</taxon>
    </lineage>
</organism>
<evidence type="ECO:0000313" key="2">
    <source>
        <dbReference type="Proteomes" id="UP000323386"/>
    </source>
</evidence>